<dbReference type="InterPro" id="IPR001708">
    <property type="entry name" value="YidC/ALB3/OXA1/COX18"/>
</dbReference>
<feature type="transmembrane region" description="Helical" evidence="18">
    <location>
        <begin position="193"/>
        <end position="213"/>
    </location>
</feature>
<evidence type="ECO:0000256" key="4">
    <source>
        <dbReference type="ARBA" id="ARBA00022448"/>
    </source>
</evidence>
<accession>A0ABS6APX8</accession>
<evidence type="ECO:0000259" key="19">
    <source>
        <dbReference type="Pfam" id="PF02096"/>
    </source>
</evidence>
<keyword evidence="7" id="KW-0653">Protein transport</keyword>
<dbReference type="NCBIfam" id="TIGR03592">
    <property type="entry name" value="yidC_oxa1_cterm"/>
    <property type="match status" value="1"/>
</dbReference>
<keyword evidence="21" id="KW-1185">Reference proteome</keyword>
<dbReference type="PANTHER" id="PTHR12428:SF65">
    <property type="entry name" value="CYTOCHROME C OXIDASE ASSEMBLY PROTEIN COX18, MITOCHONDRIAL"/>
    <property type="match status" value="1"/>
</dbReference>
<evidence type="ECO:0000256" key="12">
    <source>
        <dbReference type="ARBA" id="ARBA00026028"/>
    </source>
</evidence>
<dbReference type="NCBIfam" id="NF002899">
    <property type="entry name" value="PRK03449.1"/>
    <property type="match status" value="1"/>
</dbReference>
<evidence type="ECO:0000256" key="7">
    <source>
        <dbReference type="ARBA" id="ARBA00022927"/>
    </source>
</evidence>
<evidence type="ECO:0000256" key="9">
    <source>
        <dbReference type="ARBA" id="ARBA00023136"/>
    </source>
</evidence>
<evidence type="ECO:0000256" key="14">
    <source>
        <dbReference type="ARBA" id="ARBA00033245"/>
    </source>
</evidence>
<evidence type="ECO:0000313" key="20">
    <source>
        <dbReference type="EMBL" id="MBU3060066.1"/>
    </source>
</evidence>
<evidence type="ECO:0000256" key="15">
    <source>
        <dbReference type="ARBA" id="ARBA00033342"/>
    </source>
</evidence>
<evidence type="ECO:0000256" key="11">
    <source>
        <dbReference type="ARBA" id="ARBA00025034"/>
    </source>
</evidence>
<feature type="transmembrane region" description="Helical" evidence="18">
    <location>
        <begin position="255"/>
        <end position="280"/>
    </location>
</feature>
<protein>
    <recommendedName>
        <fullName evidence="3">Membrane protein insertase YidC</fullName>
    </recommendedName>
    <alternativeName>
        <fullName evidence="15">Foldase YidC</fullName>
    </alternativeName>
    <alternativeName>
        <fullName evidence="14">Membrane integrase YidC</fullName>
    </alternativeName>
    <alternativeName>
        <fullName evidence="13">Membrane protein YidC</fullName>
    </alternativeName>
</protein>
<name>A0ABS6APX8_9NOCA</name>
<evidence type="ECO:0000256" key="5">
    <source>
        <dbReference type="ARBA" id="ARBA00022475"/>
    </source>
</evidence>
<evidence type="ECO:0000256" key="6">
    <source>
        <dbReference type="ARBA" id="ARBA00022692"/>
    </source>
</evidence>
<dbReference type="PANTHER" id="PTHR12428">
    <property type="entry name" value="OXA1"/>
    <property type="match status" value="1"/>
</dbReference>
<evidence type="ECO:0000313" key="21">
    <source>
        <dbReference type="Proteomes" id="UP000733379"/>
    </source>
</evidence>
<reference evidence="20 21" key="1">
    <citation type="submission" date="2021-06" db="EMBL/GenBank/DDBJ databases">
        <title>Actinomycetes sequencing.</title>
        <authorList>
            <person name="Shan Q."/>
        </authorList>
    </citation>
    <scope>NUCLEOTIDE SEQUENCE [LARGE SCALE GENOMIC DNA]</scope>
    <source>
        <strain evidence="20 21">NEAU-G5</strain>
    </source>
</reference>
<evidence type="ECO:0000256" key="1">
    <source>
        <dbReference type="ARBA" id="ARBA00004651"/>
    </source>
</evidence>
<comment type="subcellular location">
    <subcellularLocation>
        <location evidence="1">Cell membrane</location>
        <topology evidence="1">Multi-pass membrane protein</topology>
    </subcellularLocation>
    <subcellularLocation>
        <location evidence="16">Membrane</location>
        <topology evidence="16">Multi-pass membrane protein</topology>
    </subcellularLocation>
</comment>
<feature type="compositionally biased region" description="Low complexity" evidence="17">
    <location>
        <begin position="370"/>
        <end position="384"/>
    </location>
</feature>
<feature type="transmembrane region" description="Helical" evidence="18">
    <location>
        <begin position="30"/>
        <end position="51"/>
    </location>
</feature>
<keyword evidence="5" id="KW-1003">Cell membrane</keyword>
<evidence type="ECO:0000256" key="2">
    <source>
        <dbReference type="ARBA" id="ARBA00010527"/>
    </source>
</evidence>
<comment type="similarity">
    <text evidence="2">Belongs to the OXA1/ALB3/YidC family. Type 1 subfamily.</text>
</comment>
<gene>
    <name evidence="20" type="primary">yidC</name>
    <name evidence="20" type="ORF">KO481_00785</name>
</gene>
<feature type="compositionally biased region" description="Polar residues" evidence="17">
    <location>
        <begin position="357"/>
        <end position="368"/>
    </location>
</feature>
<evidence type="ECO:0000256" key="10">
    <source>
        <dbReference type="ARBA" id="ARBA00023186"/>
    </source>
</evidence>
<evidence type="ECO:0000256" key="3">
    <source>
        <dbReference type="ARBA" id="ARBA00015325"/>
    </source>
</evidence>
<comment type="function">
    <text evidence="11">Required for the insertion and/or proper folding and/or complex formation of integral membrane proteins into the membrane. Involved in integration of membrane proteins that insert both dependently and independently of the Sec translocase complex, as well as at least some lipoproteins. Aids folding of multispanning membrane proteins.</text>
</comment>
<dbReference type="Pfam" id="PF02096">
    <property type="entry name" value="60KD_IMP"/>
    <property type="match status" value="1"/>
</dbReference>
<evidence type="ECO:0000256" key="18">
    <source>
        <dbReference type="SAM" id="Phobius"/>
    </source>
</evidence>
<feature type="compositionally biased region" description="Basic residues" evidence="17">
    <location>
        <begin position="385"/>
        <end position="401"/>
    </location>
</feature>
<sequence>MLDFIYYPVSWIFWFWHRVFGFALGPDNGFAWALAVVFLVFTLRVVLYWPFLKQVRTTRQMQTLQPKIKELQKKYKNDRQKMAVEMQKLQKEHGFNPLMGCLPMLVQIPVFIGLYHVLRSFNRVGVVSGLPGLGHSGGMTPYANAHTPNYAFGVGDVQSFLRARIFGAPISAAITTPKSQLAAFADFGGIPHVANMIAVAVPLMLIAGLATHLNARASVARQRATGVGGVDPTGMGAAPTTSPMGPNQAEMMNKLALYVFPIGVIIGGPFLPIAILFYWVSNNIWTFGQQHVVFKQIDREEAAKKQEALERRAQNAPKPGAKPDARRKRGSAATDAPVDEPIDAPVDEPVDAPVTGTEVTAQSKNGTARSGKGPASAGKSAGQGNRKRSGNRGRPNQKRRR</sequence>
<feature type="transmembrane region" description="Helical" evidence="18">
    <location>
        <begin position="95"/>
        <end position="118"/>
    </location>
</feature>
<proteinExistence type="inferred from homology"/>
<keyword evidence="10" id="KW-0143">Chaperone</keyword>
<keyword evidence="9 18" id="KW-0472">Membrane</keyword>
<dbReference type="EMBL" id="JAHKNI010000001">
    <property type="protein sequence ID" value="MBU3060066.1"/>
    <property type="molecule type" value="Genomic_DNA"/>
</dbReference>
<feature type="compositionally biased region" description="Acidic residues" evidence="17">
    <location>
        <begin position="337"/>
        <end position="350"/>
    </location>
</feature>
<comment type="subunit">
    <text evidence="12">Interacts with the Sec translocase complex via SecD. Specifically interacts with transmembrane segments of nascent integral membrane proteins during membrane integration.</text>
</comment>
<evidence type="ECO:0000256" key="16">
    <source>
        <dbReference type="RuleBase" id="RU003945"/>
    </source>
</evidence>
<dbReference type="CDD" id="cd20070">
    <property type="entry name" value="5TM_YidC_Alb3"/>
    <property type="match status" value="1"/>
</dbReference>
<organism evidence="20 21">
    <name type="scientific">Nocardia albiluteola</name>
    <dbReference type="NCBI Taxonomy" id="2842303"/>
    <lineage>
        <taxon>Bacteria</taxon>
        <taxon>Bacillati</taxon>
        <taxon>Actinomycetota</taxon>
        <taxon>Actinomycetes</taxon>
        <taxon>Mycobacteriales</taxon>
        <taxon>Nocardiaceae</taxon>
        <taxon>Nocardia</taxon>
    </lineage>
</organism>
<evidence type="ECO:0000256" key="8">
    <source>
        <dbReference type="ARBA" id="ARBA00022989"/>
    </source>
</evidence>
<evidence type="ECO:0000256" key="13">
    <source>
        <dbReference type="ARBA" id="ARBA00031538"/>
    </source>
</evidence>
<dbReference type="RefSeq" id="WP_215914983.1">
    <property type="nucleotide sequence ID" value="NZ_JAHKNI010000001.1"/>
</dbReference>
<keyword evidence="8 18" id="KW-1133">Transmembrane helix</keyword>
<dbReference type="InterPro" id="IPR028055">
    <property type="entry name" value="YidC/Oxa/ALB_C"/>
</dbReference>
<evidence type="ECO:0000256" key="17">
    <source>
        <dbReference type="SAM" id="MobiDB-lite"/>
    </source>
</evidence>
<feature type="region of interest" description="Disordered" evidence="17">
    <location>
        <begin position="305"/>
        <end position="401"/>
    </location>
</feature>
<feature type="domain" description="Membrane insertase YidC/Oxa/ALB C-terminal" evidence="19">
    <location>
        <begin position="32"/>
        <end position="293"/>
    </location>
</feature>
<dbReference type="Proteomes" id="UP000733379">
    <property type="component" value="Unassembled WGS sequence"/>
</dbReference>
<keyword evidence="4" id="KW-0813">Transport</keyword>
<keyword evidence="6 16" id="KW-0812">Transmembrane</keyword>
<comment type="caution">
    <text evidence="20">The sequence shown here is derived from an EMBL/GenBank/DDBJ whole genome shotgun (WGS) entry which is preliminary data.</text>
</comment>
<dbReference type="InterPro" id="IPR047196">
    <property type="entry name" value="YidC_ALB_C"/>
</dbReference>